<proteinExistence type="predicted"/>
<gene>
    <name evidence="3" type="ORF">BE17_08535</name>
</gene>
<keyword evidence="2" id="KW-0812">Transmembrane</keyword>
<organism evidence="3 4">
    <name type="scientific">Sorangium cellulosum</name>
    <name type="common">Polyangium cellulosum</name>
    <dbReference type="NCBI Taxonomy" id="56"/>
    <lineage>
        <taxon>Bacteria</taxon>
        <taxon>Pseudomonadati</taxon>
        <taxon>Myxococcota</taxon>
        <taxon>Polyangia</taxon>
        <taxon>Polyangiales</taxon>
        <taxon>Polyangiaceae</taxon>
        <taxon>Sorangium</taxon>
    </lineage>
</organism>
<protein>
    <submittedName>
        <fullName evidence="3">Uncharacterized protein</fullName>
    </submittedName>
</protein>
<evidence type="ECO:0000313" key="3">
    <source>
        <dbReference type="EMBL" id="KYF74387.1"/>
    </source>
</evidence>
<evidence type="ECO:0000313" key="4">
    <source>
        <dbReference type="Proteomes" id="UP000075635"/>
    </source>
</evidence>
<sequence>MDDGEKSSARRSKERCMSSRSPSTMMDAGVESRRGGVGPLVGGASAAGSPSMPSGPAAGAVSVDVASVDRGDVEREIPPAAARALAHATADGAQALNESMVLCSVLLTVAVGALAWSVPSQGASAVLALLCLVLISVEQAQARRRFRRAVARAGAEHGLTAPETERGARALLEPR</sequence>
<evidence type="ECO:0000256" key="2">
    <source>
        <dbReference type="SAM" id="Phobius"/>
    </source>
</evidence>
<feature type="transmembrane region" description="Helical" evidence="2">
    <location>
        <begin position="99"/>
        <end position="116"/>
    </location>
</feature>
<feature type="transmembrane region" description="Helical" evidence="2">
    <location>
        <begin position="122"/>
        <end position="140"/>
    </location>
</feature>
<accession>A0A150R2A5</accession>
<comment type="caution">
    <text evidence="3">The sequence shown here is derived from an EMBL/GenBank/DDBJ whole genome shotgun (WGS) entry which is preliminary data.</text>
</comment>
<evidence type="ECO:0000256" key="1">
    <source>
        <dbReference type="SAM" id="MobiDB-lite"/>
    </source>
</evidence>
<dbReference type="Proteomes" id="UP000075635">
    <property type="component" value="Unassembled WGS sequence"/>
</dbReference>
<dbReference type="AlphaFoldDB" id="A0A150R2A5"/>
<reference evidence="3 4" key="1">
    <citation type="submission" date="2014-02" db="EMBL/GenBank/DDBJ databases">
        <title>The small core and large imbalanced accessory genome model reveals a collaborative survival strategy of Sorangium cellulosum strains in nature.</title>
        <authorList>
            <person name="Han K."/>
            <person name="Peng R."/>
            <person name="Blom J."/>
            <person name="Li Y.-Z."/>
        </authorList>
    </citation>
    <scope>NUCLEOTIDE SEQUENCE [LARGE SCALE GENOMIC DNA]</scope>
    <source>
        <strain evidence="3 4">So0011-07</strain>
    </source>
</reference>
<dbReference type="EMBL" id="JEMB01003281">
    <property type="protein sequence ID" value="KYF74387.1"/>
    <property type="molecule type" value="Genomic_DNA"/>
</dbReference>
<name>A0A150R2A5_SORCE</name>
<keyword evidence="2" id="KW-0472">Membrane</keyword>
<feature type="compositionally biased region" description="Low complexity" evidence="1">
    <location>
        <begin position="42"/>
        <end position="55"/>
    </location>
</feature>
<feature type="region of interest" description="Disordered" evidence="1">
    <location>
        <begin position="1"/>
        <end position="55"/>
    </location>
</feature>
<keyword evidence="2" id="KW-1133">Transmembrane helix</keyword>